<feature type="domain" description="HPr kinase/phosphorylase C-terminal" evidence="1">
    <location>
        <begin position="23"/>
        <end position="98"/>
    </location>
</feature>
<dbReference type="EMBL" id="BPFH01000001">
    <property type="protein sequence ID" value="GIT93665.1"/>
    <property type="molecule type" value="Genomic_DNA"/>
</dbReference>
<protein>
    <submittedName>
        <fullName evidence="2">HPr kinase</fullName>
    </submittedName>
</protein>
<dbReference type="Gene3D" id="3.40.50.300">
    <property type="entry name" value="P-loop containing nucleotide triphosphate hydrolases"/>
    <property type="match status" value="1"/>
</dbReference>
<dbReference type="Proteomes" id="UP000786693">
    <property type="component" value="Unassembled WGS sequence"/>
</dbReference>
<dbReference type="InterPro" id="IPR011104">
    <property type="entry name" value="Hpr_kin/Pase_C"/>
</dbReference>
<dbReference type="Pfam" id="PF07475">
    <property type="entry name" value="Hpr_kinase_C"/>
    <property type="match status" value="1"/>
</dbReference>
<keyword evidence="3" id="KW-1185">Reference proteome</keyword>
<name>A0ABQ4NGX6_9RHOB</name>
<keyword evidence="2" id="KW-0808">Transferase</keyword>
<sequence>MVSLSDGWPQGISPVTLTTGGLSVHGTAVSLAGKGVLIVGPSGAGKSSLAAQLIVHGAGLICDDRLLLQREEGHVRMAAPPTAIAKLELRGMGLVPVSLCGPTPLSCILSLEASLGRLPPEETVTVFDQAIPLLRHPYSPDLAAKLFLWVRAGLPQT</sequence>
<evidence type="ECO:0000259" key="1">
    <source>
        <dbReference type="Pfam" id="PF07475"/>
    </source>
</evidence>
<proteinExistence type="predicted"/>
<dbReference type="SUPFAM" id="SSF53795">
    <property type="entry name" value="PEP carboxykinase-like"/>
    <property type="match status" value="1"/>
</dbReference>
<accession>A0ABQ4NGX6</accession>
<keyword evidence="2" id="KW-0418">Kinase</keyword>
<dbReference type="RefSeq" id="WP_255576093.1">
    <property type="nucleotide sequence ID" value="NZ_BPFH01000001.1"/>
</dbReference>
<evidence type="ECO:0000313" key="3">
    <source>
        <dbReference type="Proteomes" id="UP000786693"/>
    </source>
</evidence>
<dbReference type="GO" id="GO:0016301">
    <property type="term" value="F:kinase activity"/>
    <property type="evidence" value="ECO:0007669"/>
    <property type="project" value="UniProtKB-KW"/>
</dbReference>
<organism evidence="2 3">
    <name type="scientific">Jannaschia pagri</name>
    <dbReference type="NCBI Taxonomy" id="2829797"/>
    <lineage>
        <taxon>Bacteria</taxon>
        <taxon>Pseudomonadati</taxon>
        <taxon>Pseudomonadota</taxon>
        <taxon>Alphaproteobacteria</taxon>
        <taxon>Rhodobacterales</taxon>
        <taxon>Roseobacteraceae</taxon>
        <taxon>Jannaschia</taxon>
    </lineage>
</organism>
<dbReference type="InterPro" id="IPR027417">
    <property type="entry name" value="P-loop_NTPase"/>
</dbReference>
<comment type="caution">
    <text evidence="2">The sequence shown here is derived from an EMBL/GenBank/DDBJ whole genome shotgun (WGS) entry which is preliminary data.</text>
</comment>
<evidence type="ECO:0000313" key="2">
    <source>
        <dbReference type="EMBL" id="GIT93665.1"/>
    </source>
</evidence>
<reference evidence="2 3" key="1">
    <citation type="submission" date="2021-05" db="EMBL/GenBank/DDBJ databases">
        <title>Bacteria Genome sequencing.</title>
        <authorList>
            <person name="Takabe Y."/>
            <person name="Nakajima Y."/>
            <person name="Suzuki S."/>
            <person name="Shiozaki T."/>
        </authorList>
    </citation>
    <scope>NUCLEOTIDE SEQUENCE [LARGE SCALE GENOMIC DNA]</scope>
    <source>
        <strain evidence="2 3">AI_62</strain>
    </source>
</reference>
<gene>
    <name evidence="2" type="ORF">JANAI62_02880</name>
</gene>
<dbReference type="CDD" id="cd01918">
    <property type="entry name" value="HprK_C"/>
    <property type="match status" value="1"/>
</dbReference>